<keyword evidence="5" id="KW-0143">Chaperone</keyword>
<dbReference type="HOGENOM" id="CLU_405868_0_0_11"/>
<dbReference type="PROSITE" id="PS01036">
    <property type="entry name" value="HSP70_3"/>
    <property type="match status" value="1"/>
</dbReference>
<keyword evidence="7" id="KW-1133">Transmembrane helix</keyword>
<protein>
    <submittedName>
        <fullName evidence="8">Heat shock protein 70</fullName>
    </submittedName>
</protein>
<dbReference type="KEGG" id="mph:MLP_03750"/>
<dbReference type="Proteomes" id="UP000007947">
    <property type="component" value="Chromosome"/>
</dbReference>
<evidence type="ECO:0000313" key="9">
    <source>
        <dbReference type="Proteomes" id="UP000007947"/>
    </source>
</evidence>
<feature type="transmembrane region" description="Helical" evidence="7">
    <location>
        <begin position="646"/>
        <end position="667"/>
    </location>
</feature>
<proteinExistence type="inferred from homology"/>
<keyword evidence="7" id="KW-0472">Membrane</keyword>
<dbReference type="EMBL" id="AP012204">
    <property type="protein sequence ID" value="BAK33389.1"/>
    <property type="molecule type" value="Genomic_DNA"/>
</dbReference>
<dbReference type="AlphaFoldDB" id="F5XJ63"/>
<keyword evidence="7" id="KW-0812">Transmembrane</keyword>
<dbReference type="eggNOG" id="COG0443">
    <property type="taxonomic scope" value="Bacteria"/>
</dbReference>
<dbReference type="GO" id="GO:0030968">
    <property type="term" value="P:endoplasmic reticulum unfolded protein response"/>
    <property type="evidence" value="ECO:0007669"/>
    <property type="project" value="TreeGrafter"/>
</dbReference>
<keyword evidence="9" id="KW-1185">Reference proteome</keyword>
<feature type="region of interest" description="Disordered" evidence="6">
    <location>
        <begin position="435"/>
        <end position="465"/>
    </location>
</feature>
<comment type="similarity">
    <text evidence="1">Belongs to the heat shock protein 70 family.</text>
</comment>
<evidence type="ECO:0000256" key="3">
    <source>
        <dbReference type="ARBA" id="ARBA00022840"/>
    </source>
</evidence>
<evidence type="ECO:0000256" key="1">
    <source>
        <dbReference type="ARBA" id="ARBA00007381"/>
    </source>
</evidence>
<feature type="region of interest" description="Disordered" evidence="6">
    <location>
        <begin position="380"/>
        <end position="421"/>
    </location>
</feature>
<dbReference type="PANTHER" id="PTHR45639">
    <property type="entry name" value="HSC70CB, ISOFORM G-RELATED"/>
    <property type="match status" value="1"/>
</dbReference>
<accession>F5XJ63</accession>
<evidence type="ECO:0000256" key="4">
    <source>
        <dbReference type="ARBA" id="ARBA00023016"/>
    </source>
</evidence>
<gene>
    <name evidence="8" type="ordered locus">MLP_03750</name>
</gene>
<keyword evidence="2" id="KW-0547">Nucleotide-binding</keyword>
<feature type="transmembrane region" description="Helical" evidence="7">
    <location>
        <begin position="474"/>
        <end position="494"/>
    </location>
</feature>
<name>F5XJ63_MICPN</name>
<keyword evidence="3" id="KW-0067">ATP-binding</keyword>
<dbReference type="RefSeq" id="WP_013861278.1">
    <property type="nucleotide sequence ID" value="NC_015635.1"/>
</dbReference>
<evidence type="ECO:0000256" key="5">
    <source>
        <dbReference type="ARBA" id="ARBA00023186"/>
    </source>
</evidence>
<reference evidence="8 9" key="1">
    <citation type="submission" date="2011-05" db="EMBL/GenBank/DDBJ databases">
        <title>Whole genome sequence of Microlunatus phosphovorus NM-1.</title>
        <authorList>
            <person name="Hosoyama A."/>
            <person name="Sasaki K."/>
            <person name="Harada T."/>
            <person name="Igarashi R."/>
            <person name="Kawakoshi A."/>
            <person name="Sasagawa M."/>
            <person name="Fukada J."/>
            <person name="Nakamura S."/>
            <person name="Katano Y."/>
            <person name="Hanada S."/>
            <person name="Kamagata Y."/>
            <person name="Nakamura N."/>
            <person name="Yamazaki S."/>
            <person name="Fujita N."/>
        </authorList>
    </citation>
    <scope>NUCLEOTIDE SEQUENCE [LARGE SCALE GENOMIC DNA]</scope>
    <source>
        <strain evidence="9">ATCC 700054 / DSM 10555 / JCM 9379 / NBRC 101784 / NCIMB 13414 / VKM Ac-1990 / NM-1</strain>
    </source>
</reference>
<dbReference type="GO" id="GO:0005524">
    <property type="term" value="F:ATP binding"/>
    <property type="evidence" value="ECO:0007669"/>
    <property type="project" value="UniProtKB-KW"/>
</dbReference>
<dbReference type="Pfam" id="PF00012">
    <property type="entry name" value="HSP70"/>
    <property type="match status" value="1"/>
</dbReference>
<dbReference type="STRING" id="1032480.MLP_03750"/>
<evidence type="ECO:0000256" key="6">
    <source>
        <dbReference type="SAM" id="MobiDB-lite"/>
    </source>
</evidence>
<dbReference type="Gene3D" id="3.90.640.10">
    <property type="entry name" value="Actin, Chain A, domain 4"/>
    <property type="match status" value="1"/>
</dbReference>
<dbReference type="Gene3D" id="3.30.420.40">
    <property type="match status" value="2"/>
</dbReference>
<dbReference type="PANTHER" id="PTHR45639:SF34">
    <property type="entry name" value="CHAPERONE PROTEIN DNAK"/>
    <property type="match status" value="1"/>
</dbReference>
<dbReference type="SUPFAM" id="SSF53067">
    <property type="entry name" value="Actin-like ATPase domain"/>
    <property type="match status" value="2"/>
</dbReference>
<dbReference type="InterPro" id="IPR043129">
    <property type="entry name" value="ATPase_NBD"/>
</dbReference>
<feature type="transmembrane region" description="Helical" evidence="7">
    <location>
        <begin position="618"/>
        <end position="640"/>
    </location>
</feature>
<feature type="compositionally biased region" description="Low complexity" evidence="6">
    <location>
        <begin position="380"/>
        <end position="405"/>
    </location>
</feature>
<dbReference type="OrthoDB" id="9766019at2"/>
<feature type="compositionally biased region" description="Low complexity" evidence="6">
    <location>
        <begin position="454"/>
        <end position="465"/>
    </location>
</feature>
<dbReference type="GO" id="GO:0140662">
    <property type="term" value="F:ATP-dependent protein folding chaperone"/>
    <property type="evidence" value="ECO:0007669"/>
    <property type="project" value="InterPro"/>
</dbReference>
<organism evidence="8 9">
    <name type="scientific">Microlunatus phosphovorus (strain ATCC 700054 / DSM 10555 / JCM 9379 / NBRC 101784 / NCIMB 13414 / VKM Ac-1990 / NM-1)</name>
    <dbReference type="NCBI Taxonomy" id="1032480"/>
    <lineage>
        <taxon>Bacteria</taxon>
        <taxon>Bacillati</taxon>
        <taxon>Actinomycetota</taxon>
        <taxon>Actinomycetes</taxon>
        <taxon>Propionibacteriales</taxon>
        <taxon>Propionibacteriaceae</taxon>
        <taxon>Microlunatus</taxon>
    </lineage>
</organism>
<dbReference type="InterPro" id="IPR018181">
    <property type="entry name" value="Heat_shock_70_CS"/>
</dbReference>
<evidence type="ECO:0000256" key="2">
    <source>
        <dbReference type="ARBA" id="ARBA00022741"/>
    </source>
</evidence>
<evidence type="ECO:0000256" key="7">
    <source>
        <dbReference type="SAM" id="Phobius"/>
    </source>
</evidence>
<keyword evidence="4 8" id="KW-0346">Stress response</keyword>
<feature type="compositionally biased region" description="Pro residues" evidence="6">
    <location>
        <begin position="435"/>
        <end position="453"/>
    </location>
</feature>
<dbReference type="InterPro" id="IPR013126">
    <property type="entry name" value="Hsp_70_fam"/>
</dbReference>
<dbReference type="PRINTS" id="PR00301">
    <property type="entry name" value="HEATSHOCK70"/>
</dbReference>
<sequence length="677" mass="70043">MGYALGIDLGTTYTAAAVSDGSHAEVITLGDRSPQAPSVIYQGIDGTFRCGESAERRATTEPERIAREFKRRMGDQTPIFVGGTPLSAHACAKALLSWTIEQVVNGQGEEPDRVIVTCPANWGPYRRELMSQVTALNADYPITVCTEPEAAALHFASTRRVAEGQSIAVYDLGGGTFDAAVLRRGPGGSFEVLGAPDGVEQLGGVDFDEAVFERVSRSIEADGLDPDDPETLLGLAQLRRSCTEAKEALSSETETIVPITLGGQTTRVRLTRAEFNELIGPLIGDTLDVLDRVIRRSGVATDELAAIVLVGGSSRVPLISERITQRFGRPAVLSPQPKLCVAMGAALLGASLDAGSAGSSTEAPARPSEPVIQTAAMAPTPTAAPAPAASVPSPAAAVTPSVAPTTPAPAPTAAPAPTSAESSVPAVPVAAPVTPTPSPVPPAAVTPPPPEAPAPAAASGAAPPAARSRGGVPVYRLISAVCAVGAILLMLFGATADKSGMTWNDDFKVSAAGLPKDAALTPTIFGISLMRPPEPIKAKAFDLHSRSVFLAGPTRAEITSAAGPREVVLSAAERWSPRRWLSIPFGALALTALFSIAYMESILRPIRRRRIRAKSGDVIGLIGSGIALGIAGVLATWVIGDRLPQVPTALGIIVLVCAAVGLLAFVWPPRERPSPTR</sequence>
<evidence type="ECO:0000313" key="8">
    <source>
        <dbReference type="EMBL" id="BAK33389.1"/>
    </source>
</evidence>